<evidence type="ECO:0000313" key="2">
    <source>
        <dbReference type="Proteomes" id="UP000029409"/>
    </source>
</evidence>
<protein>
    <recommendedName>
        <fullName evidence="3">DUF4375 domain-containing protein</fullName>
    </recommendedName>
</protein>
<dbReference type="STRING" id="44251.PDUR_12370"/>
<dbReference type="EMBL" id="CP009288">
    <property type="protein sequence ID" value="AIQ12603.1"/>
    <property type="molecule type" value="Genomic_DNA"/>
</dbReference>
<dbReference type="AlphaFoldDB" id="A0A089HQD7"/>
<organism evidence="1 2">
    <name type="scientific">Paenibacillus durus</name>
    <name type="common">Paenibacillus azotofixans</name>
    <dbReference type="NCBI Taxonomy" id="44251"/>
    <lineage>
        <taxon>Bacteria</taxon>
        <taxon>Bacillati</taxon>
        <taxon>Bacillota</taxon>
        <taxon>Bacilli</taxon>
        <taxon>Bacillales</taxon>
        <taxon>Paenibacillaceae</taxon>
        <taxon>Paenibacillus</taxon>
    </lineage>
</organism>
<dbReference type="OrthoDB" id="2661274at2"/>
<reference evidence="1 2" key="1">
    <citation type="submission" date="2014-08" db="EMBL/GenBank/DDBJ databases">
        <title>Comparative genomics of the Paenibacillus odorifer group.</title>
        <authorList>
            <person name="den Bakker H.C."/>
            <person name="Tsai Y.-C."/>
            <person name="Martin N."/>
            <person name="Korlach J."/>
            <person name="Wiedmann M."/>
        </authorList>
    </citation>
    <scope>NUCLEOTIDE SEQUENCE [LARGE SCALE GENOMIC DNA]</scope>
    <source>
        <strain evidence="1 2">DSM 1735</strain>
    </source>
</reference>
<gene>
    <name evidence="1" type="ORF">PDUR_12370</name>
</gene>
<sequence length="184" mass="21369">MKPMQTGNKDLMVLAVMNKREFNSLEDERLGWACTEPTFSQIRAKDMAVKAKVISDLSEGQRALCMFRVFYGHAKNSEMEYYGWISHLLQNPDMWSGVMSGLSFFGDMKMSRLLEETKEVLETRNRRLGLEWKDAVITDLDRDKELNAEVERLYRRFQLVSTASLKAIAAHIRANADEFVRFEE</sequence>
<dbReference type="Gene3D" id="1.20.1420.60">
    <property type="match status" value="1"/>
</dbReference>
<evidence type="ECO:0000313" key="1">
    <source>
        <dbReference type="EMBL" id="AIQ12603.1"/>
    </source>
</evidence>
<name>A0A089HQD7_PAEDU</name>
<dbReference type="Proteomes" id="UP000029409">
    <property type="component" value="Chromosome"/>
</dbReference>
<keyword evidence="2" id="KW-1185">Reference proteome</keyword>
<dbReference type="RefSeq" id="WP_042206449.1">
    <property type="nucleotide sequence ID" value="NZ_CP009288.1"/>
</dbReference>
<dbReference type="eggNOG" id="ENOG50330BQ">
    <property type="taxonomic scope" value="Bacteria"/>
</dbReference>
<dbReference type="KEGG" id="pdu:PDUR_12370"/>
<evidence type="ECO:0008006" key="3">
    <source>
        <dbReference type="Google" id="ProtNLM"/>
    </source>
</evidence>
<accession>A0A089HQD7</accession>
<proteinExistence type="predicted"/>